<dbReference type="RefSeq" id="XP_007781956.1">
    <property type="nucleotide sequence ID" value="XM_007783766.1"/>
</dbReference>
<sequence length="378" mass="41546">MRRAPSGNGHTPSFRDFEDSWEDHIDYCYDNEMEACCDVDWDGREPDSGSCRTAALSDDSRPATTVEDSEVDTSITNAPRFNVNKKLPPAPCPLMSPFPPAPPGSSAVTDLYHYQSSSSLSPVGANNVTHYGASAQTIGSPTVAQCSEPDWSSFAPSVYIPQHLKYEPLKEDLDEGLLAEYESCDFHHPIFNLSHDVRVNFNPVSKRSSLDSSIPSESTSGPGSIMSSTRRSASSATSMPELVYSRRAREALDRVVDHLAEQMATFADLEEDDEDKETSSNIRRSDLTEPRGHTFFSVEEEKAEEDAHYPNVGDIAEEIPVVLHQHERERAASESVAESIVRGSLVQARQRAATLTPSSTAHTLSLFPAPPRTRVMTP</sequence>
<dbReference type="OrthoDB" id="24581at2759"/>
<dbReference type="AlphaFoldDB" id="R7YXY7"/>
<dbReference type="GeneID" id="19903196"/>
<name>R7YXY7_CONA1</name>
<dbReference type="Proteomes" id="UP000016924">
    <property type="component" value="Unassembled WGS sequence"/>
</dbReference>
<feature type="region of interest" description="Disordered" evidence="1">
    <location>
        <begin position="44"/>
        <end position="71"/>
    </location>
</feature>
<proteinExistence type="predicted"/>
<protein>
    <submittedName>
        <fullName evidence="2">Uncharacterized protein</fullName>
    </submittedName>
</protein>
<evidence type="ECO:0000313" key="3">
    <source>
        <dbReference type="Proteomes" id="UP000016924"/>
    </source>
</evidence>
<dbReference type="HOGENOM" id="CLU_731612_0_0_1"/>
<reference evidence="3" key="1">
    <citation type="submission" date="2012-06" db="EMBL/GenBank/DDBJ databases">
        <title>The genome sequence of Coniosporium apollinis CBS 100218.</title>
        <authorList>
            <consortium name="The Broad Institute Genome Sequencing Platform"/>
            <person name="Cuomo C."/>
            <person name="Gorbushina A."/>
            <person name="Noack S."/>
            <person name="Walker B."/>
            <person name="Young S.K."/>
            <person name="Zeng Q."/>
            <person name="Gargeya S."/>
            <person name="Fitzgerald M."/>
            <person name="Haas B."/>
            <person name="Abouelleil A."/>
            <person name="Alvarado L."/>
            <person name="Arachchi H.M."/>
            <person name="Berlin A.M."/>
            <person name="Chapman S.B."/>
            <person name="Goldberg J."/>
            <person name="Griggs A."/>
            <person name="Gujja S."/>
            <person name="Hansen M."/>
            <person name="Howarth C."/>
            <person name="Imamovic A."/>
            <person name="Larimer J."/>
            <person name="McCowan C."/>
            <person name="Montmayeur A."/>
            <person name="Murphy C."/>
            <person name="Neiman D."/>
            <person name="Pearson M."/>
            <person name="Priest M."/>
            <person name="Roberts A."/>
            <person name="Saif S."/>
            <person name="Shea T."/>
            <person name="Sisk P."/>
            <person name="Sykes S."/>
            <person name="Wortman J."/>
            <person name="Nusbaum C."/>
            <person name="Birren B."/>
        </authorList>
    </citation>
    <scope>NUCLEOTIDE SEQUENCE [LARGE SCALE GENOMIC DNA]</scope>
    <source>
        <strain evidence="3">CBS 100218</strain>
    </source>
</reference>
<dbReference type="EMBL" id="JH767581">
    <property type="protein sequence ID" value="EON66639.1"/>
    <property type="molecule type" value="Genomic_DNA"/>
</dbReference>
<gene>
    <name evidence="2" type="ORF">W97_05885</name>
</gene>
<dbReference type="STRING" id="1168221.R7YXY7"/>
<organism evidence="2 3">
    <name type="scientific">Coniosporium apollinis (strain CBS 100218)</name>
    <name type="common">Rock-inhabiting black yeast</name>
    <dbReference type="NCBI Taxonomy" id="1168221"/>
    <lineage>
        <taxon>Eukaryota</taxon>
        <taxon>Fungi</taxon>
        <taxon>Dikarya</taxon>
        <taxon>Ascomycota</taxon>
        <taxon>Pezizomycotina</taxon>
        <taxon>Dothideomycetes</taxon>
        <taxon>Dothideomycetes incertae sedis</taxon>
        <taxon>Coniosporium</taxon>
    </lineage>
</organism>
<feature type="compositionally biased region" description="Polar residues" evidence="1">
    <location>
        <begin position="206"/>
        <end position="222"/>
    </location>
</feature>
<feature type="region of interest" description="Disordered" evidence="1">
    <location>
        <begin position="354"/>
        <end position="378"/>
    </location>
</feature>
<evidence type="ECO:0000256" key="1">
    <source>
        <dbReference type="SAM" id="MobiDB-lite"/>
    </source>
</evidence>
<accession>R7YXY7</accession>
<feature type="region of interest" description="Disordered" evidence="1">
    <location>
        <begin position="206"/>
        <end position="240"/>
    </location>
</feature>
<keyword evidence="3" id="KW-1185">Reference proteome</keyword>
<feature type="region of interest" description="Disordered" evidence="1">
    <location>
        <begin position="267"/>
        <end position="292"/>
    </location>
</feature>
<feature type="compositionally biased region" description="Low complexity" evidence="1">
    <location>
        <begin position="226"/>
        <end position="239"/>
    </location>
</feature>
<evidence type="ECO:0000313" key="2">
    <source>
        <dbReference type="EMBL" id="EON66639.1"/>
    </source>
</evidence>
<feature type="compositionally biased region" description="Polar residues" evidence="1">
    <location>
        <begin position="354"/>
        <end position="363"/>
    </location>
</feature>
<feature type="compositionally biased region" description="Basic and acidic residues" evidence="1">
    <location>
        <begin position="283"/>
        <end position="292"/>
    </location>
</feature>